<dbReference type="KEGG" id="mmx:MmarC6_0760"/>
<name>A9A8A4_METM6</name>
<proteinExistence type="predicted"/>
<sequence>MVDFSKYFESYELIRKYWIFVKEGDEFPVKIKLAKNLKTGQYCAYLKLPSGKSYNSKCYATAGEALNDPKIIDNIK</sequence>
<gene>
    <name evidence="1" type="ordered locus">MmarC6_0760</name>
</gene>
<dbReference type="HOGENOM" id="CLU_2678955_0_0_2"/>
<dbReference type="EMBL" id="CP000867">
    <property type="protein sequence ID" value="ABX01577.1"/>
    <property type="molecule type" value="Genomic_DNA"/>
</dbReference>
<evidence type="ECO:0000313" key="1">
    <source>
        <dbReference type="EMBL" id="ABX01577.1"/>
    </source>
</evidence>
<protein>
    <submittedName>
        <fullName evidence="1">Uncharacterized protein</fullName>
    </submittedName>
</protein>
<reference evidence="1" key="1">
    <citation type="submission" date="2007-10" db="EMBL/GenBank/DDBJ databases">
        <title>Complete sequence of Methanococcus maripaludis C6.</title>
        <authorList>
            <consortium name="US DOE Joint Genome Institute"/>
            <person name="Copeland A."/>
            <person name="Lucas S."/>
            <person name="Lapidus A."/>
            <person name="Barry K."/>
            <person name="Glavina del Rio T."/>
            <person name="Dalin E."/>
            <person name="Tice H."/>
            <person name="Pitluck S."/>
            <person name="Clum A."/>
            <person name="Schmutz J."/>
            <person name="Larimer F."/>
            <person name="Land M."/>
            <person name="Hauser L."/>
            <person name="Kyrpides N."/>
            <person name="Mikhailova N."/>
            <person name="Sieprawska-Lupa M."/>
            <person name="Whitman W.B."/>
            <person name="Richardson P."/>
        </authorList>
    </citation>
    <scope>NUCLEOTIDE SEQUENCE [LARGE SCALE GENOMIC DNA]</scope>
    <source>
        <strain evidence="1">C6</strain>
    </source>
</reference>
<accession>A9A8A4</accession>
<organism evidence="1">
    <name type="scientific">Methanococcus maripaludis (strain C6 / ATCC BAA-1332)</name>
    <dbReference type="NCBI Taxonomy" id="444158"/>
    <lineage>
        <taxon>Archaea</taxon>
        <taxon>Methanobacteriati</taxon>
        <taxon>Methanobacteriota</taxon>
        <taxon>Methanomada group</taxon>
        <taxon>Methanococci</taxon>
        <taxon>Methanococcales</taxon>
        <taxon>Methanococcaceae</taxon>
        <taxon>Methanococcus</taxon>
    </lineage>
</organism>
<dbReference type="AlphaFoldDB" id="A9A8A4"/>
<dbReference type="OrthoDB" id="373066at2157"/>
<dbReference type="eggNOG" id="arCOG06596">
    <property type="taxonomic scope" value="Archaea"/>
</dbReference>